<evidence type="ECO:0000256" key="5">
    <source>
        <dbReference type="ARBA" id="ARBA00022525"/>
    </source>
</evidence>
<comment type="similarity">
    <text evidence="2">Belongs to the cutinase family.</text>
</comment>
<evidence type="ECO:0000256" key="1">
    <source>
        <dbReference type="ARBA" id="ARBA00004613"/>
    </source>
</evidence>
<dbReference type="EC" id="3.1.1.74" evidence="3"/>
<evidence type="ECO:0000256" key="3">
    <source>
        <dbReference type="ARBA" id="ARBA00013095"/>
    </source>
</evidence>
<dbReference type="GO" id="GO:0005576">
    <property type="term" value="C:extracellular region"/>
    <property type="evidence" value="ECO:0007669"/>
    <property type="project" value="UniProtKB-SubCell"/>
</dbReference>
<feature type="active site" evidence="10">
    <location>
        <position position="178"/>
    </location>
</feature>
<sequence length="221" mass="22651">MKFSTAIVVLSASTVLARPQATVINELPGPCKKVTLVYARASTEVGNMGTPNSVGQGLCSGLKKLFPGEVACQGVSGPAYSAGLMDNVTPAGTTASAIAEATKHFKTAAEKCKSTTIVAGGFSQGTAVIFNSVSKLPADLKSRVVGVALYGYTHNKQNGGSIPNYPKENVKVFCPPSDGVCGGMLAVNAGHFSYLSGPSQKEGYTFLAEKIKAAGKGESKP</sequence>
<dbReference type="PANTHER" id="PTHR48250">
    <property type="entry name" value="CUTINASE 2-RELATED"/>
    <property type="match status" value="1"/>
</dbReference>
<feature type="active site" description="Nucleophile" evidence="10">
    <location>
        <position position="123"/>
    </location>
</feature>
<keyword evidence="4" id="KW-0719">Serine esterase</keyword>
<dbReference type="AlphaFoldDB" id="A0A9P4NQQ6"/>
<dbReference type="Proteomes" id="UP000800235">
    <property type="component" value="Unassembled WGS sequence"/>
</dbReference>
<gene>
    <name evidence="13" type="ORF">EJ08DRAFT_634164</name>
</gene>
<organism evidence="13 14">
    <name type="scientific">Tothia fuscella</name>
    <dbReference type="NCBI Taxonomy" id="1048955"/>
    <lineage>
        <taxon>Eukaryota</taxon>
        <taxon>Fungi</taxon>
        <taxon>Dikarya</taxon>
        <taxon>Ascomycota</taxon>
        <taxon>Pezizomycotina</taxon>
        <taxon>Dothideomycetes</taxon>
        <taxon>Pleosporomycetidae</taxon>
        <taxon>Venturiales</taxon>
        <taxon>Cylindrosympodiaceae</taxon>
        <taxon>Tothia</taxon>
    </lineage>
</organism>
<evidence type="ECO:0000256" key="9">
    <source>
        <dbReference type="ARBA" id="ARBA00034045"/>
    </source>
</evidence>
<dbReference type="SMART" id="SM01110">
    <property type="entry name" value="Cutinase"/>
    <property type="match status" value="1"/>
</dbReference>
<evidence type="ECO:0000256" key="7">
    <source>
        <dbReference type="ARBA" id="ARBA00022801"/>
    </source>
</evidence>
<dbReference type="EMBL" id="MU007040">
    <property type="protein sequence ID" value="KAF2430315.1"/>
    <property type="molecule type" value="Genomic_DNA"/>
</dbReference>
<feature type="chain" id="PRO_5040202222" description="cutinase" evidence="12">
    <location>
        <begin position="18"/>
        <end position="221"/>
    </location>
</feature>
<proteinExistence type="inferred from homology"/>
<feature type="disulfide bond" evidence="11">
    <location>
        <begin position="174"/>
        <end position="181"/>
    </location>
</feature>
<evidence type="ECO:0000256" key="8">
    <source>
        <dbReference type="ARBA" id="ARBA00023157"/>
    </source>
</evidence>
<keyword evidence="7" id="KW-0378">Hydrolase</keyword>
<evidence type="ECO:0000256" key="6">
    <source>
        <dbReference type="ARBA" id="ARBA00022729"/>
    </source>
</evidence>
<feature type="active site" evidence="10">
    <location>
        <position position="191"/>
    </location>
</feature>
<dbReference type="OrthoDB" id="3225429at2759"/>
<comment type="subcellular location">
    <subcellularLocation>
        <location evidence="1">Secreted</location>
    </subcellularLocation>
</comment>
<keyword evidence="6 12" id="KW-0732">Signal</keyword>
<dbReference type="SUPFAM" id="SSF53474">
    <property type="entry name" value="alpha/beta-Hydrolases"/>
    <property type="match status" value="1"/>
</dbReference>
<protein>
    <recommendedName>
        <fullName evidence="3">cutinase</fullName>
        <ecNumber evidence="3">3.1.1.74</ecNumber>
    </recommendedName>
</protein>
<comment type="catalytic activity">
    <reaction evidence="9">
        <text>cutin + H2O = cutin monomers.</text>
        <dbReference type="EC" id="3.1.1.74"/>
    </reaction>
</comment>
<evidence type="ECO:0000313" key="14">
    <source>
        <dbReference type="Proteomes" id="UP000800235"/>
    </source>
</evidence>
<dbReference type="InterPro" id="IPR029058">
    <property type="entry name" value="AB_hydrolase_fold"/>
</dbReference>
<dbReference type="PRINTS" id="PR00129">
    <property type="entry name" value="CUTINASE"/>
</dbReference>
<evidence type="ECO:0000313" key="13">
    <source>
        <dbReference type="EMBL" id="KAF2430315.1"/>
    </source>
</evidence>
<evidence type="ECO:0000256" key="12">
    <source>
        <dbReference type="SAM" id="SignalP"/>
    </source>
</evidence>
<name>A0A9P4NQQ6_9PEZI</name>
<dbReference type="Gene3D" id="3.40.50.1820">
    <property type="entry name" value="alpha/beta hydrolase"/>
    <property type="match status" value="1"/>
</dbReference>
<evidence type="ECO:0000256" key="11">
    <source>
        <dbReference type="PIRSR" id="PIRSR611150-2"/>
    </source>
</evidence>
<reference evidence="13" key="1">
    <citation type="journal article" date="2020" name="Stud. Mycol.">
        <title>101 Dothideomycetes genomes: a test case for predicting lifestyles and emergence of pathogens.</title>
        <authorList>
            <person name="Haridas S."/>
            <person name="Albert R."/>
            <person name="Binder M."/>
            <person name="Bloem J."/>
            <person name="Labutti K."/>
            <person name="Salamov A."/>
            <person name="Andreopoulos B."/>
            <person name="Baker S."/>
            <person name="Barry K."/>
            <person name="Bills G."/>
            <person name="Bluhm B."/>
            <person name="Cannon C."/>
            <person name="Castanera R."/>
            <person name="Culley D."/>
            <person name="Daum C."/>
            <person name="Ezra D."/>
            <person name="Gonzalez J."/>
            <person name="Henrissat B."/>
            <person name="Kuo A."/>
            <person name="Liang C."/>
            <person name="Lipzen A."/>
            <person name="Lutzoni F."/>
            <person name="Magnuson J."/>
            <person name="Mondo S."/>
            <person name="Nolan M."/>
            <person name="Ohm R."/>
            <person name="Pangilinan J."/>
            <person name="Park H.-J."/>
            <person name="Ramirez L."/>
            <person name="Alfaro M."/>
            <person name="Sun H."/>
            <person name="Tritt A."/>
            <person name="Yoshinaga Y."/>
            <person name="Zwiers L.-H."/>
            <person name="Turgeon B."/>
            <person name="Goodwin S."/>
            <person name="Spatafora J."/>
            <person name="Crous P."/>
            <person name="Grigoriev I."/>
        </authorList>
    </citation>
    <scope>NUCLEOTIDE SEQUENCE</scope>
    <source>
        <strain evidence="13">CBS 130266</strain>
    </source>
</reference>
<comment type="caution">
    <text evidence="13">The sequence shown here is derived from an EMBL/GenBank/DDBJ whole genome shotgun (WGS) entry which is preliminary data.</text>
</comment>
<evidence type="ECO:0000256" key="4">
    <source>
        <dbReference type="ARBA" id="ARBA00022487"/>
    </source>
</evidence>
<accession>A0A9P4NQQ6</accession>
<evidence type="ECO:0000256" key="10">
    <source>
        <dbReference type="PIRSR" id="PIRSR611150-1"/>
    </source>
</evidence>
<dbReference type="InterPro" id="IPR011150">
    <property type="entry name" value="Cutinase_monf"/>
</dbReference>
<feature type="disulfide bond" evidence="11">
    <location>
        <begin position="31"/>
        <end position="112"/>
    </location>
</feature>
<evidence type="ECO:0000256" key="2">
    <source>
        <dbReference type="ARBA" id="ARBA00007534"/>
    </source>
</evidence>
<dbReference type="PANTHER" id="PTHR48250:SF3">
    <property type="entry name" value="CUTINASE 1-RELATED"/>
    <property type="match status" value="1"/>
</dbReference>
<keyword evidence="5" id="KW-0964">Secreted</keyword>
<dbReference type="Pfam" id="PF01083">
    <property type="entry name" value="Cutinase"/>
    <property type="match status" value="1"/>
</dbReference>
<keyword evidence="14" id="KW-1185">Reference proteome</keyword>
<feature type="signal peptide" evidence="12">
    <location>
        <begin position="1"/>
        <end position="17"/>
    </location>
</feature>
<dbReference type="InterPro" id="IPR000675">
    <property type="entry name" value="Cutinase/axe"/>
</dbReference>
<dbReference type="GO" id="GO:0016052">
    <property type="term" value="P:carbohydrate catabolic process"/>
    <property type="evidence" value="ECO:0007669"/>
    <property type="project" value="TreeGrafter"/>
</dbReference>
<dbReference type="GO" id="GO:0050525">
    <property type="term" value="F:cutinase activity"/>
    <property type="evidence" value="ECO:0007669"/>
    <property type="project" value="UniProtKB-EC"/>
</dbReference>
<keyword evidence="8 11" id="KW-1015">Disulfide bond</keyword>